<dbReference type="AlphaFoldDB" id="A0AAN4ZBM9"/>
<keyword evidence="1" id="KW-0472">Membrane</keyword>
<feature type="non-terminal residue" evidence="2">
    <location>
        <position position="84"/>
    </location>
</feature>
<proteinExistence type="predicted"/>
<gene>
    <name evidence="2" type="ORF">PMAYCL1PPCAC_04992</name>
</gene>
<reference evidence="3" key="1">
    <citation type="submission" date="2022-10" db="EMBL/GenBank/DDBJ databases">
        <title>Genome assembly of Pristionchus species.</title>
        <authorList>
            <person name="Yoshida K."/>
            <person name="Sommer R.J."/>
        </authorList>
    </citation>
    <scope>NUCLEOTIDE SEQUENCE [LARGE SCALE GENOMIC DNA]</scope>
    <source>
        <strain evidence="3">RS5460</strain>
    </source>
</reference>
<keyword evidence="3" id="KW-1185">Reference proteome</keyword>
<accession>A0AAN4ZBM9</accession>
<comment type="caution">
    <text evidence="2">The sequence shown here is derived from an EMBL/GenBank/DDBJ whole genome shotgun (WGS) entry which is preliminary data.</text>
</comment>
<organism evidence="2 3">
    <name type="scientific">Pristionchus mayeri</name>
    <dbReference type="NCBI Taxonomy" id="1317129"/>
    <lineage>
        <taxon>Eukaryota</taxon>
        <taxon>Metazoa</taxon>
        <taxon>Ecdysozoa</taxon>
        <taxon>Nematoda</taxon>
        <taxon>Chromadorea</taxon>
        <taxon>Rhabditida</taxon>
        <taxon>Rhabditina</taxon>
        <taxon>Diplogasteromorpha</taxon>
        <taxon>Diplogasteroidea</taxon>
        <taxon>Neodiplogasteridae</taxon>
        <taxon>Pristionchus</taxon>
    </lineage>
</organism>
<feature type="non-terminal residue" evidence="2">
    <location>
        <position position="1"/>
    </location>
</feature>
<sequence length="84" mass="9955">ATFRAQILRVRLRFRILKSHLFQTSESLVEVANKNLSRIDIFTSFQPVSFIIVHISFILIFIFFWIRWKILLISNLTQCILDTG</sequence>
<keyword evidence="1" id="KW-1133">Transmembrane helix</keyword>
<evidence type="ECO:0000313" key="3">
    <source>
        <dbReference type="Proteomes" id="UP001328107"/>
    </source>
</evidence>
<dbReference type="EMBL" id="BTRK01000002">
    <property type="protein sequence ID" value="GMR34797.1"/>
    <property type="molecule type" value="Genomic_DNA"/>
</dbReference>
<protein>
    <submittedName>
        <fullName evidence="2">Uncharacterized protein</fullName>
    </submittedName>
</protein>
<dbReference type="Proteomes" id="UP001328107">
    <property type="component" value="Unassembled WGS sequence"/>
</dbReference>
<keyword evidence="1" id="KW-0812">Transmembrane</keyword>
<feature type="transmembrane region" description="Helical" evidence="1">
    <location>
        <begin position="45"/>
        <end position="66"/>
    </location>
</feature>
<evidence type="ECO:0000256" key="1">
    <source>
        <dbReference type="SAM" id="Phobius"/>
    </source>
</evidence>
<evidence type="ECO:0000313" key="2">
    <source>
        <dbReference type="EMBL" id="GMR34797.1"/>
    </source>
</evidence>
<name>A0AAN4ZBM9_9BILA</name>